<dbReference type="SUPFAM" id="SSF103088">
    <property type="entry name" value="OmpA-like"/>
    <property type="match status" value="1"/>
</dbReference>
<evidence type="ECO:0000256" key="7">
    <source>
        <dbReference type="PROSITE-ProRule" id="PRU00473"/>
    </source>
</evidence>
<dbReference type="Gene3D" id="3.30.1330.60">
    <property type="entry name" value="OmpA-like domain"/>
    <property type="match status" value="1"/>
</dbReference>
<reference evidence="11 12" key="1">
    <citation type="submission" date="2016-03" db="EMBL/GenBank/DDBJ databases">
        <authorList>
            <consortium name="Pathogen Informatics"/>
        </authorList>
    </citation>
    <scope>NUCLEOTIDE SEQUENCE [LARGE SCALE GENOMIC DNA]</scope>
    <source>
        <strain evidence="11 12">NCTC13364</strain>
    </source>
</reference>
<feature type="transmembrane region" description="Helical" evidence="9">
    <location>
        <begin position="55"/>
        <end position="75"/>
    </location>
</feature>
<keyword evidence="4 9" id="KW-0812">Transmembrane</keyword>
<feature type="region of interest" description="Disordered" evidence="8">
    <location>
        <begin position="292"/>
        <end position="340"/>
    </location>
</feature>
<dbReference type="PANTHER" id="PTHR30329">
    <property type="entry name" value="STATOR ELEMENT OF FLAGELLAR MOTOR COMPLEX"/>
    <property type="match status" value="1"/>
</dbReference>
<dbReference type="Proteomes" id="UP000077037">
    <property type="component" value="Unassembled WGS sequence"/>
</dbReference>
<gene>
    <name evidence="11" type="primary">motB_2</name>
    <name evidence="11" type="ORF">SAMEA1982600_03209</name>
</gene>
<dbReference type="InterPro" id="IPR036737">
    <property type="entry name" value="OmpA-like_sf"/>
</dbReference>
<protein>
    <submittedName>
        <fullName evidence="11">OmpA-family protein</fullName>
    </submittedName>
</protein>
<dbReference type="InterPro" id="IPR025713">
    <property type="entry name" value="MotB-like_N_dom"/>
</dbReference>
<comment type="subcellular location">
    <subcellularLocation>
        <location evidence="1">Cell membrane</location>
        <topology evidence="1">Single-pass membrane protein</topology>
    </subcellularLocation>
</comment>
<dbReference type="Pfam" id="PF00691">
    <property type="entry name" value="OmpA"/>
    <property type="match status" value="1"/>
</dbReference>
<keyword evidence="5 9" id="KW-1133">Transmembrane helix</keyword>
<evidence type="ECO:0000256" key="5">
    <source>
        <dbReference type="ARBA" id="ARBA00022989"/>
    </source>
</evidence>
<dbReference type="InterPro" id="IPR050330">
    <property type="entry name" value="Bact_OuterMem_StrucFunc"/>
</dbReference>
<feature type="domain" description="OmpA-like" evidence="10">
    <location>
        <begin position="174"/>
        <end position="294"/>
    </location>
</feature>
<evidence type="ECO:0000256" key="3">
    <source>
        <dbReference type="ARBA" id="ARBA00022475"/>
    </source>
</evidence>
<organism evidence="11 12">
    <name type="scientific">Bordetella ansorpii</name>
    <dbReference type="NCBI Taxonomy" id="288768"/>
    <lineage>
        <taxon>Bacteria</taxon>
        <taxon>Pseudomonadati</taxon>
        <taxon>Pseudomonadota</taxon>
        <taxon>Betaproteobacteria</taxon>
        <taxon>Burkholderiales</taxon>
        <taxon>Alcaligenaceae</taxon>
        <taxon>Bordetella</taxon>
    </lineage>
</organism>
<sequence>MSGAARSSLADLIEERRRAERKRASPITRANRNHADRFARWHVPEAVDHEPDNWLITYLDLLTLLLAMLVVMLGVTRMYGWHTTHDQPIAVVGSVARGGLPAYQGDLDRIDGLPTIPAEWAHLPAPATPPAGPVHEPTETVEDGPMVPAPPPPPSIADMGLDGLGDSIQVMVNSQSVSFRISTELLFPSGQASLSPSGLGLIKKLAGVVNRSNHPLSIEGHSDDVPIQTRQFPSNWELSTSRATSVLRELVRDGVDGNRLRAVGYADTHPLQPNDTAQGRAANRRVELIMRTAPKEGENAKAASAPEPATTAASDAQAAAPAAPHAAEAPPARASGASAQ</sequence>
<dbReference type="Pfam" id="PF13677">
    <property type="entry name" value="MotB_plug"/>
    <property type="match status" value="1"/>
</dbReference>
<evidence type="ECO:0000313" key="11">
    <source>
        <dbReference type="EMBL" id="SAI40647.1"/>
    </source>
</evidence>
<dbReference type="PANTHER" id="PTHR30329:SF21">
    <property type="entry name" value="LIPOPROTEIN YIAD-RELATED"/>
    <property type="match status" value="1"/>
</dbReference>
<dbReference type="PROSITE" id="PS51123">
    <property type="entry name" value="OMPA_2"/>
    <property type="match status" value="1"/>
</dbReference>
<dbReference type="RefSeq" id="WP_066414983.1">
    <property type="nucleotide sequence ID" value="NZ_FKBS01000017.1"/>
</dbReference>
<keyword evidence="6 7" id="KW-0472">Membrane</keyword>
<proteinExistence type="inferred from homology"/>
<dbReference type="InterPro" id="IPR006665">
    <property type="entry name" value="OmpA-like"/>
</dbReference>
<dbReference type="EMBL" id="FKBS01000017">
    <property type="protein sequence ID" value="SAI40647.1"/>
    <property type="molecule type" value="Genomic_DNA"/>
</dbReference>
<dbReference type="AlphaFoldDB" id="A0A157Q4H3"/>
<evidence type="ECO:0000259" key="10">
    <source>
        <dbReference type="PROSITE" id="PS51123"/>
    </source>
</evidence>
<comment type="similarity">
    <text evidence="2">Belongs to the MotB family.</text>
</comment>
<feature type="compositionally biased region" description="Low complexity" evidence="8">
    <location>
        <begin position="300"/>
        <end position="340"/>
    </location>
</feature>
<keyword evidence="3" id="KW-1003">Cell membrane</keyword>
<dbReference type="CDD" id="cd07185">
    <property type="entry name" value="OmpA_C-like"/>
    <property type="match status" value="1"/>
</dbReference>
<name>A0A157Q4H3_9BORD</name>
<evidence type="ECO:0000256" key="4">
    <source>
        <dbReference type="ARBA" id="ARBA00022692"/>
    </source>
</evidence>
<evidence type="ECO:0000256" key="6">
    <source>
        <dbReference type="ARBA" id="ARBA00023136"/>
    </source>
</evidence>
<evidence type="ECO:0000256" key="1">
    <source>
        <dbReference type="ARBA" id="ARBA00004162"/>
    </source>
</evidence>
<evidence type="ECO:0000256" key="9">
    <source>
        <dbReference type="SAM" id="Phobius"/>
    </source>
</evidence>
<evidence type="ECO:0000256" key="2">
    <source>
        <dbReference type="ARBA" id="ARBA00008914"/>
    </source>
</evidence>
<dbReference type="OrthoDB" id="9815217at2"/>
<evidence type="ECO:0000256" key="8">
    <source>
        <dbReference type="SAM" id="MobiDB-lite"/>
    </source>
</evidence>
<evidence type="ECO:0000313" key="12">
    <source>
        <dbReference type="Proteomes" id="UP000077037"/>
    </source>
</evidence>
<dbReference type="GO" id="GO:0005886">
    <property type="term" value="C:plasma membrane"/>
    <property type="evidence" value="ECO:0007669"/>
    <property type="project" value="UniProtKB-SubCell"/>
</dbReference>
<accession>A0A157Q4H3</accession>